<feature type="region of interest" description="Disordered" evidence="1">
    <location>
        <begin position="377"/>
        <end position="404"/>
    </location>
</feature>
<evidence type="ECO:0000313" key="2">
    <source>
        <dbReference type="EMBL" id="EJK43906.1"/>
    </source>
</evidence>
<reference evidence="2 3" key="1">
    <citation type="journal article" date="2012" name="Genome Biol.">
        <title>Genome and low-iron response of an oceanic diatom adapted to chronic iron limitation.</title>
        <authorList>
            <person name="Lommer M."/>
            <person name="Specht M."/>
            <person name="Roy A.S."/>
            <person name="Kraemer L."/>
            <person name="Andreson R."/>
            <person name="Gutowska M.A."/>
            <person name="Wolf J."/>
            <person name="Bergner S.V."/>
            <person name="Schilhabel M.B."/>
            <person name="Klostermeier U.C."/>
            <person name="Beiko R.G."/>
            <person name="Rosenstiel P."/>
            <person name="Hippler M."/>
            <person name="Laroche J."/>
        </authorList>
    </citation>
    <scope>NUCLEOTIDE SEQUENCE [LARGE SCALE GENOMIC DNA]</scope>
    <source>
        <strain evidence="2 3">CCMP1005</strain>
    </source>
</reference>
<feature type="compositionally biased region" description="Basic and acidic residues" evidence="1">
    <location>
        <begin position="730"/>
        <end position="742"/>
    </location>
</feature>
<sequence>MKATKLLMKDTSDPYYDDHVLRVKRFEAEYGEAWDGTMIEYDSDFVNLPMYVAKASGKGNLRAVLHWLGKSKIEERTSELSLVLAELSGVPWGWRRSTHTDGKGWPNKGRRRRGRTIGQVNMAMRQARDPHQAMRQLRSIGQATPSVSNHEMVEVLKSSAQKAVMKLTAKKRLLNEVFTLQEEILKLAEDDDGSNLKTVMEAELFNTITAGGRRKGSICSANMINSSNNETLSAVIVRLFSYAEMLQKNHAAKQADGSRRRETRSSSPLHELIKKILELKRKTVHRVHEERQGASHGSNNLLPQQTQTSSQLLIPFHRNLVPKDEAFVSCPYCNHESVNLLEESLQFHSHNVKLLEDYQKRMKVWDTYLKEVDRAEKSKRSKPRYPIDPITGKEMTRKPRNPGKRELKQLQARCTCATMHCTQQGSDNGSTCIIKCRRLERQPSGTCLPVVGPRYSWDTFTGCTCPVCKCQCNKIWNLKDTTRIGINLAQQSNVLSRQEPSTAMQLQALLGSAMTGGLRAASDALGPSSNSEDVHHDRTIDATAELVCRQGRSQLTSHARRELSGVFGRSTEVHLPSGDRFDTRHIGRDNSHMYNNRLAAAGPSSSSGAAFPSHPPGMVDNLNPSYSSMSDTFLSAARNYQGGMISNAISGLAGSMNQGRNNLAADQRSLNLSDDSMMRQARQESLASKPTQATAGYNEEEDIELAVLASLQTAPPGSNVIDLCELSDEGGRKLPAEPERPRPQSTGPFPSLGDSRREGPSVPPKRSRSMSPRPSSTDAGRRIFYRIESKAMMMMHVGEEKLTPDQKADKRKAKILRKHLKDCKGREEDTGRNVAQADGVSMSQMSAYERGTVTNKWGAKFESPAACNTFLAINESDSDSD</sequence>
<comment type="caution">
    <text evidence="2">The sequence shown here is derived from an EMBL/GenBank/DDBJ whole genome shotgun (WGS) entry which is preliminary data.</text>
</comment>
<keyword evidence="3" id="KW-1185">Reference proteome</keyword>
<accession>K0R5N8</accession>
<dbReference type="Proteomes" id="UP000266841">
    <property type="component" value="Unassembled WGS sequence"/>
</dbReference>
<name>K0R5N8_THAOC</name>
<gene>
    <name evidence="2" type="ORF">THAOC_37601</name>
</gene>
<dbReference type="AlphaFoldDB" id="K0R5N8"/>
<organism evidence="2 3">
    <name type="scientific">Thalassiosira oceanica</name>
    <name type="common">Marine diatom</name>
    <dbReference type="NCBI Taxonomy" id="159749"/>
    <lineage>
        <taxon>Eukaryota</taxon>
        <taxon>Sar</taxon>
        <taxon>Stramenopiles</taxon>
        <taxon>Ochrophyta</taxon>
        <taxon>Bacillariophyta</taxon>
        <taxon>Coscinodiscophyceae</taxon>
        <taxon>Thalassiosirophycidae</taxon>
        <taxon>Thalassiosirales</taxon>
        <taxon>Thalassiosiraceae</taxon>
        <taxon>Thalassiosira</taxon>
    </lineage>
</organism>
<evidence type="ECO:0000313" key="3">
    <source>
        <dbReference type="Proteomes" id="UP000266841"/>
    </source>
</evidence>
<feature type="region of interest" description="Disordered" evidence="1">
    <location>
        <begin position="730"/>
        <end position="781"/>
    </location>
</feature>
<protein>
    <submittedName>
        <fullName evidence="2">Uncharacterized protein</fullName>
    </submittedName>
</protein>
<feature type="region of interest" description="Disordered" evidence="1">
    <location>
        <begin position="676"/>
        <end position="696"/>
    </location>
</feature>
<proteinExistence type="predicted"/>
<evidence type="ECO:0000256" key="1">
    <source>
        <dbReference type="SAM" id="MobiDB-lite"/>
    </source>
</evidence>
<feature type="compositionally biased region" description="Polar residues" evidence="1">
    <location>
        <begin position="683"/>
        <end position="695"/>
    </location>
</feature>
<dbReference type="EMBL" id="AGNL01050458">
    <property type="protein sequence ID" value="EJK43906.1"/>
    <property type="molecule type" value="Genomic_DNA"/>
</dbReference>